<dbReference type="Gene3D" id="1.25.40.10">
    <property type="entry name" value="Tetratricopeptide repeat domain"/>
    <property type="match status" value="1"/>
</dbReference>
<dbReference type="PANTHER" id="PTHR46797">
    <property type="entry name" value="HTH-TYPE TRANSCRIPTIONAL REGULATOR"/>
    <property type="match status" value="1"/>
</dbReference>
<dbReference type="Pfam" id="PF01381">
    <property type="entry name" value="HTH_3"/>
    <property type="match status" value="1"/>
</dbReference>
<evidence type="ECO:0000256" key="1">
    <source>
        <dbReference type="ARBA" id="ARBA00023125"/>
    </source>
</evidence>
<sequence length="416" mass="49392">MLNIGAKIKELRKERKMTLAQVAGDRITKGMLSLIENGKAQPSMESLQHIAKQLNIDVSELMQTENHHQIKELYQDVEKKRLALFKEYNEKKFNEKVIELYDTILPFVDNGSLKGTTFEDVRIYDAYLSMRYHAKIDLSEKPFVKLVQMYEQVHAYSKILTIFDRMAGIKFLERNYMEALHYLFEGEKYIDKYGDLIDDIEKLDLYYNITVMSAAINDDAQVEHYIEKAFILSKEKKIFYRLNEFYRFLFFIHCSKEEGEKAFYYLKKMRAFVEIMEEPAETVMEQILTLTYTNQIEKDYEKTIATRFERVDILEDIYYDADFFFNGEYAYANYMLGRYKEALTYLKDIKILGRNQHPIDLAIMYRSFAVRALCQFMLGDKENAKRDILYATDGVKDFKITKEIQFILDAHKTIME</sequence>
<dbReference type="PROSITE" id="PS50943">
    <property type="entry name" value="HTH_CROC1"/>
    <property type="match status" value="1"/>
</dbReference>
<comment type="caution">
    <text evidence="3">The sequence shown here is derived from an EMBL/GenBank/DDBJ whole genome shotgun (WGS) entry which is preliminary data.</text>
</comment>
<dbReference type="InterPro" id="IPR011990">
    <property type="entry name" value="TPR-like_helical_dom_sf"/>
</dbReference>
<organism evidence="3 4">
    <name type="scientific">Solibacillus faecavium</name>
    <dbReference type="NCBI Taxonomy" id="2762221"/>
    <lineage>
        <taxon>Bacteria</taxon>
        <taxon>Bacillati</taxon>
        <taxon>Bacillota</taxon>
        <taxon>Bacilli</taxon>
        <taxon>Bacillales</taxon>
        <taxon>Caryophanaceae</taxon>
        <taxon>Solibacillus</taxon>
    </lineage>
</organism>
<dbReference type="RefSeq" id="WP_191699321.1">
    <property type="nucleotide sequence ID" value="NZ_JACSPZ010000002.1"/>
</dbReference>
<dbReference type="InterPro" id="IPR001387">
    <property type="entry name" value="Cro/C1-type_HTH"/>
</dbReference>
<proteinExistence type="predicted"/>
<protein>
    <submittedName>
        <fullName evidence="3">Helix-turn-helix transcriptional regulator</fullName>
    </submittedName>
</protein>
<evidence type="ECO:0000313" key="4">
    <source>
        <dbReference type="Proteomes" id="UP000619101"/>
    </source>
</evidence>
<reference evidence="3 4" key="1">
    <citation type="submission" date="2020-08" db="EMBL/GenBank/DDBJ databases">
        <title>A Genomic Blueprint of the Chicken Gut Microbiome.</title>
        <authorList>
            <person name="Gilroy R."/>
            <person name="Ravi A."/>
            <person name="Getino M."/>
            <person name="Pursley I."/>
            <person name="Horton D.L."/>
            <person name="Alikhan N.-F."/>
            <person name="Baker D."/>
            <person name="Gharbi K."/>
            <person name="Hall N."/>
            <person name="Watson M."/>
            <person name="Adriaenssens E.M."/>
            <person name="Foster-Nyarko E."/>
            <person name="Jarju S."/>
            <person name="Secka A."/>
            <person name="Antonio M."/>
            <person name="Oren A."/>
            <person name="Chaudhuri R."/>
            <person name="La Ragione R.M."/>
            <person name="Hildebrand F."/>
            <person name="Pallen M.J."/>
        </authorList>
    </citation>
    <scope>NUCLEOTIDE SEQUENCE [LARGE SCALE GENOMIC DNA]</scope>
    <source>
        <strain evidence="3 4">A46</strain>
    </source>
</reference>
<dbReference type="InterPro" id="IPR050807">
    <property type="entry name" value="TransReg_Diox_bact_type"/>
</dbReference>
<keyword evidence="1" id="KW-0238">DNA-binding</keyword>
<dbReference type="Proteomes" id="UP000619101">
    <property type="component" value="Unassembled WGS sequence"/>
</dbReference>
<feature type="domain" description="HTH cro/C1-type" evidence="2">
    <location>
        <begin position="8"/>
        <end position="61"/>
    </location>
</feature>
<dbReference type="SMART" id="SM00530">
    <property type="entry name" value="HTH_XRE"/>
    <property type="match status" value="1"/>
</dbReference>
<dbReference type="PANTHER" id="PTHR46797:SF1">
    <property type="entry name" value="METHYLPHOSPHONATE SYNTHASE"/>
    <property type="match status" value="1"/>
</dbReference>
<name>A0ABR8XWQ7_9BACL</name>
<dbReference type="EMBL" id="JACSPZ010000002">
    <property type="protein sequence ID" value="MBD8036375.1"/>
    <property type="molecule type" value="Genomic_DNA"/>
</dbReference>
<evidence type="ECO:0000259" key="2">
    <source>
        <dbReference type="PROSITE" id="PS50943"/>
    </source>
</evidence>
<accession>A0ABR8XWQ7</accession>
<evidence type="ECO:0000313" key="3">
    <source>
        <dbReference type="EMBL" id="MBD8036375.1"/>
    </source>
</evidence>
<dbReference type="InterPro" id="IPR010982">
    <property type="entry name" value="Lambda_DNA-bd_dom_sf"/>
</dbReference>
<dbReference type="CDD" id="cd00093">
    <property type="entry name" value="HTH_XRE"/>
    <property type="match status" value="1"/>
</dbReference>
<keyword evidence="4" id="KW-1185">Reference proteome</keyword>
<gene>
    <name evidence="3" type="ORF">H9635_06435</name>
</gene>
<dbReference type="SUPFAM" id="SSF47413">
    <property type="entry name" value="lambda repressor-like DNA-binding domains"/>
    <property type="match status" value="1"/>
</dbReference>